<dbReference type="PANTHER" id="PTHR19848:SF8">
    <property type="entry name" value="F-BOX AND WD REPEAT DOMAIN CONTAINING 7"/>
    <property type="match status" value="1"/>
</dbReference>
<dbReference type="SUPFAM" id="SSF50998">
    <property type="entry name" value="Quinoprotein alcohol dehydrogenase-like"/>
    <property type="match status" value="1"/>
</dbReference>
<accession>A0A561TYU2</accession>
<keyword evidence="2" id="KW-0677">Repeat</keyword>
<proteinExistence type="predicted"/>
<sequence>MLAVLLSRDQRSAGSVGRVFALSGADEGLRGLVGMPTGQMRRLVVIAVSDYADGNADFVKGITDQVAVVTGWLADPGLGPERQFTLKEPQETLHSVQQVRKFLADEDLVSAQRGETLVVYITGHGQRGPSSGRHYLRFARTDTSRLPGTALTTSEVISAAMGSRAGHVLVMVDSCFAGALANEVPEVLRDLGTRRTSGSLAVVAGCDYDLESPVGSFTELLQRALDRLDSEEPGFAGPHLSLREWQQLLDTVAENDRGLIRAEWVWPSQVSQEPSPCLPNPRYQAPRELGAAVRELPDAAGLFADHWRDRASGRAGEQDAGWYFSGRNDVMRKLTSFVREGSGVMVVTGAAGSGKSALLARLVTLTDPVFLSQPDLAQVAEAVAEEERPPVGSVDAAVLARNKTSLALVEDLLGALGADVSDSGTAPLQKLQELLSARALAGRVPTVVIDGLDEARNTLACLNDVVLPLARMQSDEHAPLLRMVLGVRSSPPASADGSAHLRDVDADELLKLLYRALAHDDRQQVPIEVQRTDEATARNDISAYVEALLSGSGAGPYAGAAECVRAAAEEVARAVAPSFLDARLAAEQLRTAEQVQDLSAPLWRDRLSQGTVALLQEDVGEVARDHDVPVELLVRVMRATAFGAGSGLPWADVWPAVAHALHAPVAGPVPVQTYNAAIHTVQTTRLTGYLARSEEDGRLTYRPVHQQIAKVLTQEPAWLVGSSSAAHGQEDQPSADGEQADITRALAGLVPTDPASLAHPYIRRHLVTHAAAGNVLDDAHVPVQLLAQETSHSLRAQLGLPLPDGPAHAGQLTVTAAALIEPYLDQGIDNASRRSSIALHLAELSGDDRPEPDVLPVLDPRGGWWQSATNVLASVGQHVPALTAIEISPKRALLAIGTKGGVGIWDASSGQHLLNLPAGHVQSMCEIRGSSGRSFLATAGGRGAAVWDPLSGLRVSSAPLPGTSRVQVVADGHQRWRLLIRKGNRSFIWNPDDNRIGPPSFESSDEAPSSAVGYAIVRGPEGRTLLASHTKGHLLLHDLASGSNTMRVKVPGRVRKLLGVRREEATDLVLAMTDERVVVWDPDTGRCRQLGDGPGAHPVQILGACDHVALALERKGSVQVWELQRTAWHRIDTARVGKITAMAALPSSQGQWRVATASEAGVRVWDSNSSPMPRETALEFGPVTALTTLPISLDGTSTQKVWAIGTATGVDIVRPGRRRPYRRLPPRPASALYATPEGHLAVASGYGVAVWDVVRDTLLQSGPQRPDKHETANRPERSAPSCLLDWPSGSALVATADRHGVLLTSIDDGQSSFVPVQLSAVPRAVVGVPAPDGTSQWIAFGSSGGVTLWDLASQQLVIEVRIPRQRTDVKALAVLQSDGMTLLAAATRERIQTWDTTTWKPHAHIASPWTKSLAAVPLSATHHLLASGSGHALTLWDPLTAEKLHTLVTAAPVEAITTLRDADGSLLLGIGGPGGFTTLKVNIPAPDLP</sequence>
<organism evidence="5 6">
    <name type="scientific">Streptomyces brevispora</name>
    <dbReference type="NCBI Taxonomy" id="887462"/>
    <lineage>
        <taxon>Bacteria</taxon>
        <taxon>Bacillati</taxon>
        <taxon>Actinomycetota</taxon>
        <taxon>Actinomycetes</taxon>
        <taxon>Kitasatosporales</taxon>
        <taxon>Streptomycetaceae</taxon>
        <taxon>Streptomyces</taxon>
    </lineage>
</organism>
<evidence type="ECO:0000256" key="1">
    <source>
        <dbReference type="ARBA" id="ARBA00022574"/>
    </source>
</evidence>
<keyword evidence="1" id="KW-0853">WD repeat</keyword>
<dbReference type="InterPro" id="IPR015943">
    <property type="entry name" value="WD40/YVTN_repeat-like_dom_sf"/>
</dbReference>
<dbReference type="InterPro" id="IPR041664">
    <property type="entry name" value="AAA_16"/>
</dbReference>
<evidence type="ECO:0000313" key="6">
    <source>
        <dbReference type="Proteomes" id="UP000318186"/>
    </source>
</evidence>
<feature type="compositionally biased region" description="Basic and acidic residues" evidence="3">
    <location>
        <begin position="1265"/>
        <end position="1277"/>
    </location>
</feature>
<dbReference type="PANTHER" id="PTHR19848">
    <property type="entry name" value="WD40 REPEAT PROTEIN"/>
    <property type="match status" value="1"/>
</dbReference>
<protein>
    <submittedName>
        <fullName evidence="5">WD40 repeat protein</fullName>
    </submittedName>
</protein>
<feature type="region of interest" description="Disordered" evidence="3">
    <location>
        <begin position="1260"/>
        <end position="1280"/>
    </location>
</feature>
<name>A0A561TYU2_9ACTN</name>
<evidence type="ECO:0000259" key="4">
    <source>
        <dbReference type="Pfam" id="PF13191"/>
    </source>
</evidence>
<evidence type="ECO:0000313" key="5">
    <source>
        <dbReference type="EMBL" id="TWF92286.1"/>
    </source>
</evidence>
<feature type="domain" description="Orc1-like AAA ATPase" evidence="4">
    <location>
        <begin position="324"/>
        <end position="457"/>
    </location>
</feature>
<dbReference type="InterPro" id="IPR027417">
    <property type="entry name" value="P-loop_NTPase"/>
</dbReference>
<dbReference type="GO" id="GO:0016887">
    <property type="term" value="F:ATP hydrolysis activity"/>
    <property type="evidence" value="ECO:0007669"/>
    <property type="project" value="InterPro"/>
</dbReference>
<evidence type="ECO:0000256" key="3">
    <source>
        <dbReference type="SAM" id="MobiDB-lite"/>
    </source>
</evidence>
<dbReference type="EMBL" id="VIWW01000002">
    <property type="protein sequence ID" value="TWF92286.1"/>
    <property type="molecule type" value="Genomic_DNA"/>
</dbReference>
<dbReference type="Gene3D" id="2.130.10.10">
    <property type="entry name" value="YVTN repeat-like/Quinoprotein amine dehydrogenase"/>
    <property type="match status" value="3"/>
</dbReference>
<dbReference type="SUPFAM" id="SSF63829">
    <property type="entry name" value="Calcium-dependent phosphotriesterase"/>
    <property type="match status" value="1"/>
</dbReference>
<dbReference type="SUPFAM" id="SSF52540">
    <property type="entry name" value="P-loop containing nucleoside triphosphate hydrolases"/>
    <property type="match status" value="1"/>
</dbReference>
<reference evidence="5 6" key="1">
    <citation type="submission" date="2019-06" db="EMBL/GenBank/DDBJ databases">
        <title>Sequencing the genomes of 1000 actinobacteria strains.</title>
        <authorList>
            <person name="Klenk H.-P."/>
        </authorList>
    </citation>
    <scope>NUCLEOTIDE SEQUENCE [LARGE SCALE GENOMIC DNA]</scope>
    <source>
        <strain evidence="5 6">DSM 42059</strain>
    </source>
</reference>
<comment type="caution">
    <text evidence="5">The sequence shown here is derived from an EMBL/GenBank/DDBJ whole genome shotgun (WGS) entry which is preliminary data.</text>
</comment>
<dbReference type="Pfam" id="PF13191">
    <property type="entry name" value="AAA_16"/>
    <property type="match status" value="1"/>
</dbReference>
<gene>
    <name evidence="5" type="ORF">FHX80_12606</name>
</gene>
<dbReference type="InterPro" id="IPR011047">
    <property type="entry name" value="Quinoprotein_ADH-like_sf"/>
</dbReference>
<evidence type="ECO:0000256" key="2">
    <source>
        <dbReference type="ARBA" id="ARBA00022737"/>
    </source>
</evidence>
<dbReference type="Proteomes" id="UP000318186">
    <property type="component" value="Unassembled WGS sequence"/>
</dbReference>
<dbReference type="Gene3D" id="3.40.50.300">
    <property type="entry name" value="P-loop containing nucleotide triphosphate hydrolases"/>
    <property type="match status" value="1"/>
</dbReference>